<evidence type="ECO:0000256" key="10">
    <source>
        <dbReference type="ARBA" id="ARBA00023264"/>
    </source>
</evidence>
<dbReference type="GO" id="GO:0016020">
    <property type="term" value="C:membrane"/>
    <property type="evidence" value="ECO:0007669"/>
    <property type="project" value="UniProtKB-SubCell"/>
</dbReference>
<dbReference type="GO" id="GO:0008654">
    <property type="term" value="P:phospholipid biosynthetic process"/>
    <property type="evidence" value="ECO:0007669"/>
    <property type="project" value="UniProtKB-KW"/>
</dbReference>
<keyword evidence="9" id="KW-0594">Phospholipid biosynthesis</keyword>
<keyword evidence="16" id="KW-1185">Reference proteome</keyword>
<evidence type="ECO:0000256" key="13">
    <source>
        <dbReference type="SAM" id="Phobius"/>
    </source>
</evidence>
<dbReference type="PANTHER" id="PTHR14269">
    <property type="entry name" value="CDP-DIACYLGLYCEROL--GLYCEROL-3-PHOSPHATE 3-PHOSPHATIDYLTRANSFERASE-RELATED"/>
    <property type="match status" value="1"/>
</dbReference>
<evidence type="ECO:0000313" key="15">
    <source>
        <dbReference type="EMBL" id="QPC44408.1"/>
    </source>
</evidence>
<dbReference type="GO" id="GO:0016780">
    <property type="term" value="F:phosphotransferase activity, for other substituted phosphate groups"/>
    <property type="evidence" value="ECO:0007669"/>
    <property type="project" value="InterPro"/>
</dbReference>
<dbReference type="InterPro" id="IPR012616">
    <property type="entry name" value="CDP-OH_P_trans_C"/>
</dbReference>
<feature type="compositionally biased region" description="Low complexity" evidence="12">
    <location>
        <begin position="274"/>
        <end position="283"/>
    </location>
</feature>
<evidence type="ECO:0000313" key="16">
    <source>
        <dbReference type="Proteomes" id="UP000593594"/>
    </source>
</evidence>
<evidence type="ECO:0000256" key="11">
    <source>
        <dbReference type="RuleBase" id="RU003750"/>
    </source>
</evidence>
<dbReference type="InterPro" id="IPR050324">
    <property type="entry name" value="CDP-alcohol_PTase-I"/>
</dbReference>
<reference evidence="15 16" key="1">
    <citation type="submission" date="2020-06" db="EMBL/GenBank/DDBJ databases">
        <title>Genome sequence of 2 isolates from Red Sea Mangroves.</title>
        <authorList>
            <person name="Sefrji F."/>
            <person name="Michoud G."/>
            <person name="Merlino G."/>
            <person name="Daffonchio D."/>
        </authorList>
    </citation>
    <scope>NUCLEOTIDE SEQUENCE [LARGE SCALE GENOMIC DNA]</scope>
    <source>
        <strain evidence="15 16">R1DC25</strain>
    </source>
</reference>
<name>A0A7S8C6Q0_9HYPH</name>
<dbReference type="Pfam" id="PF01066">
    <property type="entry name" value="CDP-OH_P_transf"/>
    <property type="match status" value="1"/>
</dbReference>
<gene>
    <name evidence="15" type="ORF">HW532_17905</name>
</gene>
<dbReference type="InterPro" id="IPR000462">
    <property type="entry name" value="CDP-OH_P_trans"/>
</dbReference>
<evidence type="ECO:0000256" key="4">
    <source>
        <dbReference type="ARBA" id="ARBA00022679"/>
    </source>
</evidence>
<organism evidence="15 16">
    <name type="scientific">Kaustia mangrovi</name>
    <dbReference type="NCBI Taxonomy" id="2593653"/>
    <lineage>
        <taxon>Bacteria</taxon>
        <taxon>Pseudomonadati</taxon>
        <taxon>Pseudomonadota</taxon>
        <taxon>Alphaproteobacteria</taxon>
        <taxon>Hyphomicrobiales</taxon>
        <taxon>Parvibaculaceae</taxon>
        <taxon>Kaustia</taxon>
    </lineage>
</organism>
<proteinExistence type="inferred from homology"/>
<comment type="similarity">
    <text evidence="2 11">Belongs to the CDP-alcohol phosphatidyltransferase class-I family.</text>
</comment>
<keyword evidence="10" id="KW-1208">Phospholipid metabolism</keyword>
<feature type="region of interest" description="Disordered" evidence="12">
    <location>
        <begin position="271"/>
        <end position="290"/>
    </location>
</feature>
<sequence length="290" mass="31578">MSWPEFESFDPAQRAREQRLRRFKRVPVRFLLPNLITLLALCSGVTAIRMGVEGRYELAVAAVILAIVLDALDGRVARLLKGTSRFGAELDSLADFVNFGVAPAVLVYLWSLNELKSLGWIVALGLAICCALRLARFNVALDDPDRPAFMMNFFTGVPAPAGAGLALLPMYLGFLGLVPHGEVVALFVLPYTACVGLLMVSQLPTFSGKALGQRVRRDMVLPILLIMVLGAALLLSFPWHMLTAIAVGYIASLPLGFRSYRRQARRFAMRHGKAPAPEAAADVARGDEAE</sequence>
<evidence type="ECO:0000256" key="9">
    <source>
        <dbReference type="ARBA" id="ARBA00023209"/>
    </source>
</evidence>
<evidence type="ECO:0000256" key="8">
    <source>
        <dbReference type="ARBA" id="ARBA00023136"/>
    </source>
</evidence>
<evidence type="ECO:0000256" key="1">
    <source>
        <dbReference type="ARBA" id="ARBA00004141"/>
    </source>
</evidence>
<evidence type="ECO:0000256" key="2">
    <source>
        <dbReference type="ARBA" id="ARBA00010441"/>
    </source>
</evidence>
<dbReference type="KEGG" id="kmn:HW532_17905"/>
<keyword evidence="5 13" id="KW-0812">Transmembrane</keyword>
<keyword evidence="6 13" id="KW-1133">Transmembrane helix</keyword>
<dbReference type="AlphaFoldDB" id="A0A7S8C6Q0"/>
<comment type="subcellular location">
    <subcellularLocation>
        <location evidence="1">Membrane</location>
        <topology evidence="1">Multi-pass membrane protein</topology>
    </subcellularLocation>
</comment>
<protein>
    <submittedName>
        <fullName evidence="15">Phosphatidylcholine/phosphatidylserine synthase</fullName>
    </submittedName>
</protein>
<feature type="transmembrane region" description="Helical" evidence="13">
    <location>
        <begin position="54"/>
        <end position="72"/>
    </location>
</feature>
<dbReference type="PROSITE" id="PS00379">
    <property type="entry name" value="CDP_ALCOHOL_P_TRANSF"/>
    <property type="match status" value="1"/>
</dbReference>
<keyword evidence="4 11" id="KW-0808">Transferase</keyword>
<feature type="domain" description="CDP-alcohol phosphatidyltransferase C-terminal" evidence="14">
    <location>
        <begin position="219"/>
        <end position="254"/>
    </location>
</feature>
<dbReference type="Gene3D" id="1.20.120.1760">
    <property type="match status" value="1"/>
</dbReference>
<dbReference type="EMBL" id="CP058214">
    <property type="protein sequence ID" value="QPC44408.1"/>
    <property type="molecule type" value="Genomic_DNA"/>
</dbReference>
<dbReference type="Proteomes" id="UP000593594">
    <property type="component" value="Chromosome"/>
</dbReference>
<evidence type="ECO:0000256" key="6">
    <source>
        <dbReference type="ARBA" id="ARBA00022989"/>
    </source>
</evidence>
<dbReference type="Pfam" id="PF08009">
    <property type="entry name" value="CDP-OH_P_tran_2"/>
    <property type="match status" value="1"/>
</dbReference>
<evidence type="ECO:0000259" key="14">
    <source>
        <dbReference type="Pfam" id="PF08009"/>
    </source>
</evidence>
<evidence type="ECO:0000256" key="3">
    <source>
        <dbReference type="ARBA" id="ARBA00022516"/>
    </source>
</evidence>
<keyword evidence="3" id="KW-0444">Lipid biosynthesis</keyword>
<feature type="transmembrane region" description="Helical" evidence="13">
    <location>
        <begin position="219"/>
        <end position="235"/>
    </location>
</feature>
<evidence type="ECO:0000256" key="7">
    <source>
        <dbReference type="ARBA" id="ARBA00023098"/>
    </source>
</evidence>
<feature type="transmembrane region" description="Helical" evidence="13">
    <location>
        <begin position="184"/>
        <end position="207"/>
    </location>
</feature>
<keyword evidence="7" id="KW-0443">Lipid metabolism</keyword>
<evidence type="ECO:0000256" key="5">
    <source>
        <dbReference type="ARBA" id="ARBA00022692"/>
    </source>
</evidence>
<feature type="transmembrane region" description="Helical" evidence="13">
    <location>
        <begin position="147"/>
        <end position="172"/>
    </location>
</feature>
<feature type="transmembrane region" description="Helical" evidence="13">
    <location>
        <begin position="241"/>
        <end position="260"/>
    </location>
</feature>
<dbReference type="InterPro" id="IPR048254">
    <property type="entry name" value="CDP_ALCOHOL_P_TRANSF_CS"/>
</dbReference>
<dbReference type="InterPro" id="IPR043130">
    <property type="entry name" value="CDP-OH_PTrfase_TM_dom"/>
</dbReference>
<accession>A0A7S8C6Q0</accession>
<feature type="transmembrane region" description="Helical" evidence="13">
    <location>
        <begin position="117"/>
        <end position="135"/>
    </location>
</feature>
<dbReference type="PANTHER" id="PTHR14269:SF61">
    <property type="entry name" value="CDP-DIACYLGLYCEROL--SERINE O-PHOSPHATIDYLTRANSFERASE"/>
    <property type="match status" value="1"/>
</dbReference>
<evidence type="ECO:0000256" key="12">
    <source>
        <dbReference type="SAM" id="MobiDB-lite"/>
    </source>
</evidence>
<dbReference type="RefSeq" id="WP_213161778.1">
    <property type="nucleotide sequence ID" value="NZ_CP058214.1"/>
</dbReference>
<feature type="transmembrane region" description="Helical" evidence="13">
    <location>
        <begin position="93"/>
        <end position="111"/>
    </location>
</feature>
<keyword evidence="8 13" id="KW-0472">Membrane</keyword>
<feature type="transmembrane region" description="Helical" evidence="13">
    <location>
        <begin position="26"/>
        <end position="48"/>
    </location>
</feature>